<dbReference type="SUPFAM" id="SSF56317">
    <property type="entry name" value="Carbon-nitrogen hydrolase"/>
    <property type="match status" value="1"/>
</dbReference>
<dbReference type="EMBL" id="CP020814">
    <property type="protein sequence ID" value="ARK32843.1"/>
    <property type="molecule type" value="Genomic_DNA"/>
</dbReference>
<dbReference type="InterPro" id="IPR036526">
    <property type="entry name" value="C-N_Hydrolase_sf"/>
</dbReference>
<dbReference type="AlphaFoldDB" id="A0A1X9MKM4"/>
<gene>
    <name evidence="3" type="ORF">BkAM31D_24920</name>
</gene>
<dbReference type="STRING" id="199441.BkAM31D_24920"/>
<dbReference type="PANTHER" id="PTHR43674">
    <property type="entry name" value="NITRILASE C965.09-RELATED"/>
    <property type="match status" value="1"/>
</dbReference>
<dbReference type="GO" id="GO:0050126">
    <property type="term" value="F:N-carbamoylputrescine amidase activity"/>
    <property type="evidence" value="ECO:0007669"/>
    <property type="project" value="TreeGrafter"/>
</dbReference>
<dbReference type="InterPro" id="IPR003010">
    <property type="entry name" value="C-N_Hydrolase"/>
</dbReference>
<evidence type="ECO:0000256" key="1">
    <source>
        <dbReference type="ARBA" id="ARBA00022801"/>
    </source>
</evidence>
<dbReference type="PANTHER" id="PTHR43674:SF2">
    <property type="entry name" value="BETA-UREIDOPROPIONASE"/>
    <property type="match status" value="1"/>
</dbReference>
<feature type="domain" description="CN hydrolase" evidence="2">
    <location>
        <begin position="2"/>
        <end position="166"/>
    </location>
</feature>
<organism evidence="3 4">
    <name type="scientific">Halalkalibacter krulwichiae</name>
    <dbReference type="NCBI Taxonomy" id="199441"/>
    <lineage>
        <taxon>Bacteria</taxon>
        <taxon>Bacillati</taxon>
        <taxon>Bacillota</taxon>
        <taxon>Bacilli</taxon>
        <taxon>Bacillales</taxon>
        <taxon>Bacillaceae</taxon>
        <taxon>Halalkalibacter</taxon>
    </lineage>
</organism>
<proteinExistence type="predicted"/>
<keyword evidence="1 3" id="KW-0378">Hydrolase</keyword>
<name>A0A1X9MKM4_9BACI</name>
<sequence>MRKVKVAATQMGNYGCAEDNIKQAEKLVREAASKGAQIIQIQELFETPYFCQKEKAEYYAFATEVEKNKAVNHFKKVAKELEVVLPISFYEKKNNARYNSLAVIDANGEVLGFIAKVIFQMDLVMKRNSTSTQVIQVLKCGIHDMEKLESVFAGINGTLKRQDAWC</sequence>
<protein>
    <submittedName>
        <fullName evidence="3">Carbon-nitrogen hydrolase</fullName>
    </submittedName>
</protein>
<dbReference type="PROSITE" id="PS50263">
    <property type="entry name" value="CN_HYDROLASE"/>
    <property type="match status" value="1"/>
</dbReference>
<keyword evidence="4" id="KW-1185">Reference proteome</keyword>
<accession>A0A1X9MKM4</accession>
<evidence type="ECO:0000313" key="4">
    <source>
        <dbReference type="Proteomes" id="UP000193006"/>
    </source>
</evidence>
<dbReference type="Proteomes" id="UP000193006">
    <property type="component" value="Chromosome"/>
</dbReference>
<reference evidence="3 4" key="1">
    <citation type="submission" date="2017-04" db="EMBL/GenBank/DDBJ databases">
        <title>Bacillus krulwichiae AM31D Genome sequencing and assembly.</title>
        <authorList>
            <person name="Krulwich T.A."/>
            <person name="Anastor L."/>
            <person name="Ehrlich R."/>
            <person name="Ehrlich G.D."/>
            <person name="Janto B."/>
        </authorList>
    </citation>
    <scope>NUCLEOTIDE SEQUENCE [LARGE SCALE GENOMIC DNA]</scope>
    <source>
        <strain evidence="3 4">AM31D</strain>
    </source>
</reference>
<evidence type="ECO:0000313" key="3">
    <source>
        <dbReference type="EMBL" id="ARK32843.1"/>
    </source>
</evidence>
<dbReference type="Gene3D" id="3.60.110.10">
    <property type="entry name" value="Carbon-nitrogen hydrolase"/>
    <property type="match status" value="1"/>
</dbReference>
<dbReference type="Pfam" id="PF00795">
    <property type="entry name" value="CN_hydrolase"/>
    <property type="match status" value="1"/>
</dbReference>
<dbReference type="GO" id="GO:0033388">
    <property type="term" value="P:putrescine biosynthetic process from arginine"/>
    <property type="evidence" value="ECO:0007669"/>
    <property type="project" value="TreeGrafter"/>
</dbReference>
<dbReference type="KEGG" id="bkw:BkAM31D_24920"/>
<dbReference type="InterPro" id="IPR050345">
    <property type="entry name" value="Aliph_Amidase/BUP"/>
</dbReference>
<evidence type="ECO:0000259" key="2">
    <source>
        <dbReference type="PROSITE" id="PS50263"/>
    </source>
</evidence>